<sequence length="396" mass="44079">MSTKAVYDSMTKAIKEKDEKSYLASFEGEQLKAQQRKLFRNLIKVPFQVARFEEYPQGHGSGHMVVAFVHQIKGVDAAPVAEQYVFTFKESPGAHQVITDVKGSAEPYTGTHGTNFPAPWDVYNDMTVVQKGRVVVISDKQHAADTERFAPYISQAADDDVAAWNHSGANTSQASKGALIVLESKRKVYSQLYRAGNKNDSLEAGVNMAAEKFTPAGRNEMEAGGSRIVMDSSESRFTSPAWRSGVKEISRHEIAHALVAFYDHESRFAQIPSWVSEGFAGYMESRDDSAASKTEAARTLKGYKFDPSVYPVSDAETFYAKTGRERAANYTLARLAIEYMAKKYGENHAFEFVTAEYNDPNNQDAAFQKYLGVDYRTFMAGWQKYVRTEVPGMAKG</sequence>
<dbReference type="AlphaFoldDB" id="A0A1V0TPZ6"/>
<evidence type="ECO:0000313" key="3">
    <source>
        <dbReference type="Proteomes" id="UP000192726"/>
    </source>
</evidence>
<gene>
    <name evidence="2" type="ORF">B1H19_13015</name>
</gene>
<dbReference type="Proteomes" id="UP000192726">
    <property type="component" value="Chromosome"/>
</dbReference>
<dbReference type="EMBL" id="CP020569">
    <property type="protein sequence ID" value="ARF55005.1"/>
    <property type="molecule type" value="Genomic_DNA"/>
</dbReference>
<feature type="domain" description="DUF1570" evidence="1">
    <location>
        <begin position="251"/>
        <end position="291"/>
    </location>
</feature>
<dbReference type="STRING" id="553510.B1H19_13015"/>
<keyword evidence="3" id="KW-1185">Reference proteome</keyword>
<evidence type="ECO:0000313" key="2">
    <source>
        <dbReference type="EMBL" id="ARF55005.1"/>
    </source>
</evidence>
<organism evidence="2 3">
    <name type="scientific">Streptomyces gilvosporeus</name>
    <dbReference type="NCBI Taxonomy" id="553510"/>
    <lineage>
        <taxon>Bacteria</taxon>
        <taxon>Bacillati</taxon>
        <taxon>Actinomycetota</taxon>
        <taxon>Actinomycetes</taxon>
        <taxon>Kitasatosporales</taxon>
        <taxon>Streptomycetaceae</taxon>
        <taxon>Streptomyces</taxon>
    </lineage>
</organism>
<name>A0A1V0TPZ6_9ACTN</name>
<dbReference type="Pfam" id="PF07607">
    <property type="entry name" value="DUF1570"/>
    <property type="match status" value="1"/>
</dbReference>
<dbReference type="KEGG" id="sgv:B1H19_13015"/>
<accession>A0A1V0TPZ6</accession>
<proteinExistence type="predicted"/>
<dbReference type="InterPro" id="IPR011464">
    <property type="entry name" value="DUF1570"/>
</dbReference>
<reference evidence="2 3" key="1">
    <citation type="submission" date="2017-04" db="EMBL/GenBank/DDBJ databases">
        <title>Complete Genome Sequence of Streptomyces gilvosporeus F607, a Capable Producer of Natamycin.</title>
        <authorList>
            <person name="Zong G."/>
            <person name="Zhong C."/>
            <person name="Fu J."/>
            <person name="Qin R."/>
            <person name="Cao G."/>
        </authorList>
    </citation>
    <scope>NUCLEOTIDE SEQUENCE [LARGE SCALE GENOMIC DNA]</scope>
    <source>
        <strain evidence="2 3">F607</strain>
    </source>
</reference>
<protein>
    <recommendedName>
        <fullName evidence="1">DUF1570 domain-containing protein</fullName>
    </recommendedName>
</protein>
<evidence type="ECO:0000259" key="1">
    <source>
        <dbReference type="Pfam" id="PF07607"/>
    </source>
</evidence>